<sequence>MTGEAQILRELREFTVTHDVGREHSTYWVRVGGHADPVVFLHKDVPVHVEVRPYHAAPAGEPGRLLGYVKLGKAWDAQQVEIGSVQLGKRRTDIHRAPVTQHGLGTLTPRLEGVGAVVHKVAKVVEWSDLGLLSARQMEAMASVHVRCQGSTSLGFELTRRAGTTGVFDVVVHDPNLSRLLVLAYLDRFNVSAFDARRAGIGLTTNPFRAVGERRRMAEERRQQG</sequence>
<evidence type="ECO:0000313" key="1">
    <source>
        <dbReference type="EMBL" id="SEM00147.1"/>
    </source>
</evidence>
<protein>
    <submittedName>
        <fullName evidence="1">Uncharacterized protein</fullName>
    </submittedName>
</protein>
<gene>
    <name evidence="1" type="ORF">SAMN05414137_116150</name>
</gene>
<dbReference type="RefSeq" id="WP_042451447.1">
    <property type="nucleotide sequence ID" value="NZ_BBPN01000022.1"/>
</dbReference>
<evidence type="ECO:0000313" key="2">
    <source>
        <dbReference type="Proteomes" id="UP000183015"/>
    </source>
</evidence>
<dbReference type="AlphaFoldDB" id="A0A1H7UUL4"/>
<keyword evidence="2" id="KW-1185">Reference proteome</keyword>
<dbReference type="STRING" id="235985.SAMN05414137_116150"/>
<organism evidence="1 2">
    <name type="scientific">Streptacidiphilus jiangxiensis</name>
    <dbReference type="NCBI Taxonomy" id="235985"/>
    <lineage>
        <taxon>Bacteria</taxon>
        <taxon>Bacillati</taxon>
        <taxon>Actinomycetota</taxon>
        <taxon>Actinomycetes</taxon>
        <taxon>Kitasatosporales</taxon>
        <taxon>Streptomycetaceae</taxon>
        <taxon>Streptacidiphilus</taxon>
    </lineage>
</organism>
<accession>A0A1H7UUL4</accession>
<dbReference type="eggNOG" id="ENOG502ZQAB">
    <property type="taxonomic scope" value="Bacteria"/>
</dbReference>
<name>A0A1H7UUL4_STRJI</name>
<dbReference type="EMBL" id="FOAZ01000016">
    <property type="protein sequence ID" value="SEM00147.1"/>
    <property type="molecule type" value="Genomic_DNA"/>
</dbReference>
<dbReference type="Proteomes" id="UP000183015">
    <property type="component" value="Unassembled WGS sequence"/>
</dbReference>
<proteinExistence type="predicted"/>
<dbReference type="OrthoDB" id="3850556at2"/>
<reference evidence="2" key="1">
    <citation type="submission" date="2016-10" db="EMBL/GenBank/DDBJ databases">
        <authorList>
            <person name="Varghese N."/>
        </authorList>
    </citation>
    <scope>NUCLEOTIDE SEQUENCE [LARGE SCALE GENOMIC DNA]</scope>
    <source>
        <strain evidence="2">DSM 45096 / BCRC 16803 / CGMCC 4.1857 / CIP 109030 / JCM 12277 / KCTC 19219 / NBRC 100920 / 33214</strain>
    </source>
</reference>